<proteinExistence type="predicted"/>
<organism evidence="1 2">
    <name type="scientific">Leptosia nina</name>
    <dbReference type="NCBI Taxonomy" id="320188"/>
    <lineage>
        <taxon>Eukaryota</taxon>
        <taxon>Metazoa</taxon>
        <taxon>Ecdysozoa</taxon>
        <taxon>Arthropoda</taxon>
        <taxon>Hexapoda</taxon>
        <taxon>Insecta</taxon>
        <taxon>Pterygota</taxon>
        <taxon>Neoptera</taxon>
        <taxon>Endopterygota</taxon>
        <taxon>Lepidoptera</taxon>
        <taxon>Glossata</taxon>
        <taxon>Ditrysia</taxon>
        <taxon>Papilionoidea</taxon>
        <taxon>Pieridae</taxon>
        <taxon>Pierinae</taxon>
        <taxon>Leptosia</taxon>
    </lineage>
</organism>
<comment type="caution">
    <text evidence="1">The sequence shown here is derived from an EMBL/GenBank/DDBJ whole genome shotgun (WGS) entry which is preliminary data.</text>
</comment>
<accession>A0AAV1JBE9</accession>
<dbReference type="Proteomes" id="UP001497472">
    <property type="component" value="Unassembled WGS sequence"/>
</dbReference>
<evidence type="ECO:0000313" key="2">
    <source>
        <dbReference type="Proteomes" id="UP001497472"/>
    </source>
</evidence>
<dbReference type="EMBL" id="CAVLEF010000007">
    <property type="protein sequence ID" value="CAK1545943.1"/>
    <property type="molecule type" value="Genomic_DNA"/>
</dbReference>
<keyword evidence="2" id="KW-1185">Reference proteome</keyword>
<evidence type="ECO:0000313" key="1">
    <source>
        <dbReference type="EMBL" id="CAK1545943.1"/>
    </source>
</evidence>
<protein>
    <submittedName>
        <fullName evidence="1">Uncharacterized protein</fullName>
    </submittedName>
</protein>
<sequence>MYNKYMGGVDRFDENVDSMRIRMPAEVRSAGSADDHSQMDCSQRRCGYCHQRTRKMCGKYNVGLHLKSWYKFHN</sequence>
<dbReference type="AlphaFoldDB" id="A0AAV1JBE9"/>
<reference evidence="1 2" key="1">
    <citation type="submission" date="2023-11" db="EMBL/GenBank/DDBJ databases">
        <authorList>
            <person name="Okamura Y."/>
        </authorList>
    </citation>
    <scope>NUCLEOTIDE SEQUENCE [LARGE SCALE GENOMIC DNA]</scope>
</reference>
<gene>
    <name evidence="1" type="ORF">LNINA_LOCUS5553</name>
</gene>
<name>A0AAV1JBE9_9NEOP</name>